<protein>
    <recommendedName>
        <fullName evidence="5">CS domain-containing protein</fullName>
    </recommendedName>
</protein>
<dbReference type="Proteomes" id="UP000032180">
    <property type="component" value="Chromosome 2"/>
</dbReference>
<reference evidence="7" key="2">
    <citation type="submission" date="2013-12" db="EMBL/GenBank/DDBJ databases">
        <authorList>
            <person name="Yu Y."/>
            <person name="Lee S."/>
            <person name="de Baynast K."/>
            <person name="Wissotski M."/>
            <person name="Liu L."/>
            <person name="Talag J."/>
            <person name="Goicoechea J."/>
            <person name="Angelova A."/>
            <person name="Jetty R."/>
            <person name="Kudrna D."/>
            <person name="Golser W."/>
            <person name="Rivera L."/>
            <person name="Zhang J."/>
            <person name="Wing R."/>
        </authorList>
    </citation>
    <scope>NUCLEOTIDE SEQUENCE</scope>
</reference>
<dbReference type="InterPro" id="IPR008978">
    <property type="entry name" value="HSP20-like_chaperone"/>
</dbReference>
<proteinExistence type="predicted"/>
<dbReference type="GO" id="GO:0005737">
    <property type="term" value="C:cytoplasm"/>
    <property type="evidence" value="ECO:0007669"/>
    <property type="project" value="TreeGrafter"/>
</dbReference>
<keyword evidence="7" id="KW-1185">Reference proteome</keyword>
<evidence type="ECO:0000256" key="4">
    <source>
        <dbReference type="SAM" id="MobiDB-lite"/>
    </source>
</evidence>
<comment type="function">
    <text evidence="3">Small heat shock protein required for the establishment of auxin gradients and for patterning of the apical domain of the embryo. Involved in the specification of the cotyledon primordia. Also required for normal inflorescence and floral meristem function, normal developmental patterning and thermotolerance. Acts as a molecular chaperone.</text>
</comment>
<dbReference type="SUPFAM" id="SSF49764">
    <property type="entry name" value="HSP20-like chaperones"/>
    <property type="match status" value="1"/>
</dbReference>
<dbReference type="Gramene" id="LPERR02G26400.2">
    <property type="protein sequence ID" value="LPERR02G26400.2"/>
    <property type="gene ID" value="LPERR02G26400"/>
</dbReference>
<dbReference type="PANTHER" id="PTHR12356:SF3">
    <property type="entry name" value="NUCLEAR MIGRATION PROTEIN NUDC"/>
    <property type="match status" value="1"/>
</dbReference>
<reference evidence="6" key="3">
    <citation type="submission" date="2015-04" db="UniProtKB">
        <authorList>
            <consortium name="EnsemblPlants"/>
        </authorList>
    </citation>
    <scope>IDENTIFICATION</scope>
</reference>
<feature type="region of interest" description="Disordered" evidence="4">
    <location>
        <begin position="56"/>
        <end position="93"/>
    </location>
</feature>
<comment type="subcellular location">
    <subcellularLocation>
        <location evidence="1">Cytoplasmic granule</location>
    </subcellularLocation>
</comment>
<dbReference type="STRING" id="77586.A0A0D9VKY4"/>
<dbReference type="PROSITE" id="PS51203">
    <property type="entry name" value="CS"/>
    <property type="match status" value="1"/>
</dbReference>
<evidence type="ECO:0000259" key="5">
    <source>
        <dbReference type="PROSITE" id="PS51203"/>
    </source>
</evidence>
<dbReference type="InterPro" id="IPR037898">
    <property type="entry name" value="NudC_fam"/>
</dbReference>
<dbReference type="GO" id="GO:0006457">
    <property type="term" value="P:protein folding"/>
    <property type="evidence" value="ECO:0007669"/>
    <property type="project" value="TreeGrafter"/>
</dbReference>
<keyword evidence="2" id="KW-0963">Cytoplasm</keyword>
<evidence type="ECO:0000256" key="1">
    <source>
        <dbReference type="ARBA" id="ARBA00004463"/>
    </source>
</evidence>
<evidence type="ECO:0000313" key="7">
    <source>
        <dbReference type="Proteomes" id="UP000032180"/>
    </source>
</evidence>
<evidence type="ECO:0000256" key="2">
    <source>
        <dbReference type="ARBA" id="ARBA00022490"/>
    </source>
</evidence>
<dbReference type="AlphaFoldDB" id="A0A0D9VKY4"/>
<dbReference type="GO" id="GO:0006950">
    <property type="term" value="P:response to stress"/>
    <property type="evidence" value="ECO:0007669"/>
    <property type="project" value="UniProtKB-ARBA"/>
</dbReference>
<sequence>MVILTEIREEDDAAEEVFAAVLKRKGGPLPFLQAEIDVAQRRSDLFLEPSAAGMAAEAQAEAEKKRRKTTKGEAGRAAEAERMGDPKPNAENGLDLEKYSWTQQLPEVNITVPVPQGTKSTLVICEIMKNHLKVGLKGYSCIIDGELYQPVTVAECFWTIEDGNTLSILLTKQNQTKWWKSVIKGDPEVDLGNIKTSKLPYFDPETSKIVERITDKKFKISVYPEAILSSDSVSNWYTGLRALTAIREILWRTTGHQTSSTGAKILSCDGDQASRRGAAPSQSQSG</sequence>
<dbReference type="GO" id="GO:0051082">
    <property type="term" value="F:unfolded protein binding"/>
    <property type="evidence" value="ECO:0007669"/>
    <property type="project" value="TreeGrafter"/>
</dbReference>
<evidence type="ECO:0000313" key="6">
    <source>
        <dbReference type="EnsemblPlants" id="LPERR02G26400.2"/>
    </source>
</evidence>
<dbReference type="CDD" id="cd06467">
    <property type="entry name" value="p23_NUDC_like"/>
    <property type="match status" value="1"/>
</dbReference>
<dbReference type="Gene3D" id="2.60.40.790">
    <property type="match status" value="1"/>
</dbReference>
<organism evidence="6 7">
    <name type="scientific">Leersia perrieri</name>
    <dbReference type="NCBI Taxonomy" id="77586"/>
    <lineage>
        <taxon>Eukaryota</taxon>
        <taxon>Viridiplantae</taxon>
        <taxon>Streptophyta</taxon>
        <taxon>Embryophyta</taxon>
        <taxon>Tracheophyta</taxon>
        <taxon>Spermatophyta</taxon>
        <taxon>Magnoliopsida</taxon>
        <taxon>Liliopsida</taxon>
        <taxon>Poales</taxon>
        <taxon>Poaceae</taxon>
        <taxon>BOP clade</taxon>
        <taxon>Oryzoideae</taxon>
        <taxon>Oryzeae</taxon>
        <taxon>Oryzinae</taxon>
        <taxon>Leersia</taxon>
    </lineage>
</organism>
<feature type="compositionally biased region" description="Basic and acidic residues" evidence="4">
    <location>
        <begin position="70"/>
        <end position="85"/>
    </location>
</feature>
<dbReference type="eggNOG" id="KOG2265">
    <property type="taxonomic scope" value="Eukaryota"/>
</dbReference>
<dbReference type="InterPro" id="IPR007052">
    <property type="entry name" value="CS_dom"/>
</dbReference>
<feature type="domain" description="CS" evidence="5">
    <location>
        <begin position="94"/>
        <end position="183"/>
    </location>
</feature>
<dbReference type="PANTHER" id="PTHR12356">
    <property type="entry name" value="NUCLEAR MOVEMENT PROTEIN NUDC"/>
    <property type="match status" value="1"/>
</dbReference>
<reference evidence="6 7" key="1">
    <citation type="submission" date="2012-08" db="EMBL/GenBank/DDBJ databases">
        <title>Oryza genome evolution.</title>
        <authorList>
            <person name="Wing R.A."/>
        </authorList>
    </citation>
    <scope>NUCLEOTIDE SEQUENCE</scope>
</reference>
<feature type="region of interest" description="Disordered" evidence="4">
    <location>
        <begin position="260"/>
        <end position="286"/>
    </location>
</feature>
<name>A0A0D9VKY4_9ORYZ</name>
<evidence type="ECO:0000256" key="3">
    <source>
        <dbReference type="ARBA" id="ARBA00053226"/>
    </source>
</evidence>
<accession>A0A0D9VKY4</accession>
<dbReference type="Pfam" id="PF04969">
    <property type="entry name" value="CS"/>
    <property type="match status" value="1"/>
</dbReference>
<dbReference type="FunFam" id="2.60.40.790:FF:000001">
    <property type="entry name" value="Nuclear migration protein nudC"/>
    <property type="match status" value="1"/>
</dbReference>
<dbReference type="EnsemblPlants" id="LPERR02G26400.2">
    <property type="protein sequence ID" value="LPERR02G26400.2"/>
    <property type="gene ID" value="LPERR02G26400"/>
</dbReference>